<dbReference type="AlphaFoldDB" id="A0A7S4EE64"/>
<reference evidence="2" key="1">
    <citation type="submission" date="2021-01" db="EMBL/GenBank/DDBJ databases">
        <authorList>
            <person name="Corre E."/>
            <person name="Pelletier E."/>
            <person name="Niang G."/>
            <person name="Scheremetjew M."/>
            <person name="Finn R."/>
            <person name="Kale V."/>
            <person name="Holt S."/>
            <person name="Cochrane G."/>
            <person name="Meng A."/>
            <person name="Brown T."/>
            <person name="Cohen L."/>
        </authorList>
    </citation>
    <scope>NUCLEOTIDE SEQUENCE</scope>
    <source>
        <strain evidence="2">CCMP1756</strain>
    </source>
</reference>
<dbReference type="Proteomes" id="UP000789595">
    <property type="component" value="Unassembled WGS sequence"/>
</dbReference>
<dbReference type="InterPro" id="IPR017231">
    <property type="entry name" value="Small_GTPase_Tem1/Spg1"/>
</dbReference>
<dbReference type="Gene3D" id="3.40.50.300">
    <property type="entry name" value="P-loop containing nucleotide triphosphate hydrolases"/>
    <property type="match status" value="1"/>
</dbReference>
<evidence type="ECO:0000313" key="3">
    <source>
        <dbReference type="EMBL" id="CAH0377891.1"/>
    </source>
</evidence>
<dbReference type="Pfam" id="PF00071">
    <property type="entry name" value="Ras"/>
    <property type="match status" value="1"/>
</dbReference>
<keyword evidence="4" id="KW-1185">Reference proteome</keyword>
<dbReference type="PIRSF" id="PIRSF037527">
    <property type="entry name" value="Small_GTPase_Tem1"/>
    <property type="match status" value="1"/>
</dbReference>
<dbReference type="SMART" id="SM00175">
    <property type="entry name" value="RAB"/>
    <property type="match status" value="1"/>
</dbReference>
<dbReference type="InterPro" id="IPR005225">
    <property type="entry name" value="Small_GTP-bd"/>
</dbReference>
<dbReference type="EMBL" id="HBIW01025560">
    <property type="protein sequence ID" value="CAE0706582.1"/>
    <property type="molecule type" value="Transcribed_RNA"/>
</dbReference>
<dbReference type="InterPro" id="IPR027417">
    <property type="entry name" value="P-loop_NTPase"/>
</dbReference>
<proteinExistence type="predicted"/>
<dbReference type="SUPFAM" id="SSF52540">
    <property type="entry name" value="P-loop containing nucleoside triphosphate hydrolases"/>
    <property type="match status" value="1"/>
</dbReference>
<evidence type="ECO:0000256" key="1">
    <source>
        <dbReference type="ARBA" id="ARBA00022741"/>
    </source>
</evidence>
<dbReference type="NCBIfam" id="TIGR00231">
    <property type="entry name" value="small_GTP"/>
    <property type="match status" value="1"/>
</dbReference>
<dbReference type="SMART" id="SM00173">
    <property type="entry name" value="RAS"/>
    <property type="match status" value="1"/>
</dbReference>
<evidence type="ECO:0000313" key="2">
    <source>
        <dbReference type="EMBL" id="CAE0706582.1"/>
    </source>
</evidence>
<evidence type="ECO:0008006" key="5">
    <source>
        <dbReference type="Google" id="ProtNLM"/>
    </source>
</evidence>
<dbReference type="GO" id="GO:0005525">
    <property type="term" value="F:GTP binding"/>
    <property type="evidence" value="ECO:0007669"/>
    <property type="project" value="InterPro"/>
</dbReference>
<accession>A0A7S4EE64</accession>
<dbReference type="PANTHER" id="PTHR47978">
    <property type="match status" value="1"/>
</dbReference>
<dbReference type="GO" id="GO:0003924">
    <property type="term" value="F:GTPase activity"/>
    <property type="evidence" value="ECO:0007669"/>
    <property type="project" value="InterPro"/>
</dbReference>
<evidence type="ECO:0000313" key="4">
    <source>
        <dbReference type="Proteomes" id="UP000789595"/>
    </source>
</evidence>
<dbReference type="EMBL" id="CAKKNE010000005">
    <property type="protein sequence ID" value="CAH0377891.1"/>
    <property type="molecule type" value="Genomic_DNA"/>
</dbReference>
<keyword evidence="1" id="KW-0547">Nucleotide-binding</keyword>
<dbReference type="PROSITE" id="PS51419">
    <property type="entry name" value="RAB"/>
    <property type="match status" value="1"/>
</dbReference>
<dbReference type="SMART" id="SM00174">
    <property type="entry name" value="RHO"/>
    <property type="match status" value="1"/>
</dbReference>
<sequence length="205" mass="23189">MADFSQPTNAADEGQRNAVVLKVGMVGDARVGKTTLMVKYVENKLDEDYIQTLGVNFLEKTVTLRNNDITFSIWDLGGHREFLSMLPLVVNDARALLFMFDLSRRDTLASIKEWYRQCRGLNRTAHAILVGTKYDIFITLPPEEREAIDRDARRFARAMKAPVVFTSSTESINVLKLFKVILARSFGLNCTIPQLTEVGEPLLIF</sequence>
<gene>
    <name evidence="2" type="ORF">PCAL00307_LOCUS22033</name>
    <name evidence="3" type="ORF">PECAL_5P24120</name>
</gene>
<name>A0A7S4EE64_9STRA</name>
<reference evidence="3" key="2">
    <citation type="submission" date="2021-11" db="EMBL/GenBank/DDBJ databases">
        <authorList>
            <consortium name="Genoscope - CEA"/>
            <person name="William W."/>
        </authorList>
    </citation>
    <scope>NUCLEOTIDE SEQUENCE</scope>
</reference>
<dbReference type="PRINTS" id="PR00449">
    <property type="entry name" value="RASTRNSFRMNG"/>
</dbReference>
<organism evidence="2">
    <name type="scientific">Pelagomonas calceolata</name>
    <dbReference type="NCBI Taxonomy" id="35677"/>
    <lineage>
        <taxon>Eukaryota</taxon>
        <taxon>Sar</taxon>
        <taxon>Stramenopiles</taxon>
        <taxon>Ochrophyta</taxon>
        <taxon>Pelagophyceae</taxon>
        <taxon>Pelagomonadales</taxon>
        <taxon>Pelagomonadaceae</taxon>
        <taxon>Pelagomonas</taxon>
    </lineage>
</organism>
<dbReference type="OrthoDB" id="6585768at2759"/>
<protein>
    <recommendedName>
        <fullName evidence="5">Septum-promoting GTP-binding protein 1</fullName>
    </recommendedName>
</protein>
<dbReference type="InterPro" id="IPR001806">
    <property type="entry name" value="Small_GTPase"/>
</dbReference>